<evidence type="ECO:0000256" key="15">
    <source>
        <dbReference type="ARBA" id="ARBA00023170"/>
    </source>
</evidence>
<dbReference type="InterPro" id="IPR036890">
    <property type="entry name" value="HATPase_C_sf"/>
</dbReference>
<evidence type="ECO:0000256" key="10">
    <source>
        <dbReference type="ARBA" id="ARBA00022741"/>
    </source>
</evidence>
<reference evidence="18 19" key="1">
    <citation type="submission" date="2018-04" db="EMBL/GenBank/DDBJ databases">
        <title>Genomic Encyclopedia of Type Strains, Phase III (KMG-III): the genomes of soil and plant-associated and newly described type strains.</title>
        <authorList>
            <person name="Whitman W."/>
        </authorList>
    </citation>
    <scope>NUCLEOTIDE SEQUENCE [LARGE SCALE GENOMIC DNA]</scope>
    <source>
        <strain evidence="18 19">MA-olki</strain>
    </source>
</reference>
<evidence type="ECO:0000256" key="8">
    <source>
        <dbReference type="ARBA" id="ARBA00022679"/>
    </source>
</evidence>
<keyword evidence="10" id="KW-0547">Nucleotide-binding</keyword>
<evidence type="ECO:0000256" key="2">
    <source>
        <dbReference type="ARBA" id="ARBA00012438"/>
    </source>
</evidence>
<dbReference type="PANTHER" id="PTHR41523:SF7">
    <property type="entry name" value="HISTIDINE KINASE"/>
    <property type="match status" value="1"/>
</dbReference>
<keyword evidence="15" id="KW-0675">Receptor</keyword>
<dbReference type="InterPro" id="IPR035965">
    <property type="entry name" value="PAS-like_dom_sf"/>
</dbReference>
<protein>
    <recommendedName>
        <fullName evidence="2">histidine kinase</fullName>
        <ecNumber evidence="2">2.7.13.3</ecNumber>
    </recommendedName>
</protein>
<proteinExistence type="predicted"/>
<dbReference type="PROSITE" id="PS50113">
    <property type="entry name" value="PAC"/>
    <property type="match status" value="2"/>
</dbReference>
<dbReference type="Gene3D" id="3.30.450.20">
    <property type="entry name" value="PAS domain"/>
    <property type="match status" value="2"/>
</dbReference>
<dbReference type="Proteomes" id="UP000244013">
    <property type="component" value="Unassembled WGS sequence"/>
</dbReference>
<accession>A0A2T5TWB6</accession>
<evidence type="ECO:0000256" key="4">
    <source>
        <dbReference type="ARBA" id="ARBA00022553"/>
    </source>
</evidence>
<feature type="domain" description="PAC" evidence="17">
    <location>
        <begin position="107"/>
        <end position="161"/>
    </location>
</feature>
<keyword evidence="3" id="KW-0600">Photoreceptor protein</keyword>
<evidence type="ECO:0000256" key="9">
    <source>
        <dbReference type="ARBA" id="ARBA00022737"/>
    </source>
</evidence>
<dbReference type="Pfam" id="PF07536">
    <property type="entry name" value="HWE_HK"/>
    <property type="match status" value="1"/>
</dbReference>
<keyword evidence="4" id="KW-0597">Phosphoprotein</keyword>
<evidence type="ECO:0000256" key="3">
    <source>
        <dbReference type="ARBA" id="ARBA00022543"/>
    </source>
</evidence>
<dbReference type="SMART" id="SM00086">
    <property type="entry name" value="PAC"/>
    <property type="match status" value="2"/>
</dbReference>
<dbReference type="AlphaFoldDB" id="A0A2T5TWB6"/>
<keyword evidence="7" id="KW-0288">FMN</keyword>
<evidence type="ECO:0000256" key="11">
    <source>
        <dbReference type="ARBA" id="ARBA00022777"/>
    </source>
</evidence>
<evidence type="ECO:0000256" key="6">
    <source>
        <dbReference type="ARBA" id="ARBA00022630"/>
    </source>
</evidence>
<feature type="domain" description="PAS" evidence="16">
    <location>
        <begin position="33"/>
        <end position="82"/>
    </location>
</feature>
<name>A0A2T5TWB6_9SPHN</name>
<dbReference type="SMART" id="SM00911">
    <property type="entry name" value="HWE_HK"/>
    <property type="match status" value="1"/>
</dbReference>
<feature type="domain" description="PAC" evidence="17">
    <location>
        <begin position="254"/>
        <end position="306"/>
    </location>
</feature>
<dbReference type="SUPFAM" id="SSF55785">
    <property type="entry name" value="PYP-like sensor domain (PAS domain)"/>
    <property type="match status" value="2"/>
</dbReference>
<sequence>MDRQPLPPSPIRPHDASGVVRKAVDAFASRLNEHDPFVAAFDHCITPMVVSDPTLPDNPLVYVNRAFEALTGFSAVEVVGRNCRFMQGPLTDQADVRRMKDAIARREPIDIDLLNHRRDGTPFWNRLMVAPVHDATGSLRYFVASQLDVTLERHGLLQLERDRDTLSAELAKREVALAEREARLALALDAGGLGTWTIDLPEWRLSYSPSCLTNFGRPVGEKLSIESMLACVHPEDRDLLTNSLNSAVEHGTRYNVEYRILTPEGEQRWIHSQGSLQRRADGTPLAVSGFSSNVSARKFAEEQRSVLAHELTHRVKNTLATVSAVVSQTLRDAASLAEARDAVSGRIASLASAHELLLKDEIEGAAIGEIVERVLAPFMDSNGRRFSAVGPTIRLTPEVTLALSMALHELATNAIKYGALSVPEGQVSIRWDLNGNATERRLTFSWAEQDGPIVAMPTRVGFGTRMIERVLSRHIRGKAEIQYLPEGVRFAIEAPI</sequence>
<keyword evidence="13" id="KW-0157">Chromophore</keyword>
<keyword evidence="6" id="KW-0285">Flavoprotein</keyword>
<gene>
    <name evidence="18" type="ORF">C8J25_12028</name>
</gene>
<dbReference type="OrthoDB" id="9760752at2"/>
<keyword evidence="8" id="KW-0808">Transferase</keyword>
<organism evidence="18 19">
    <name type="scientific">Sphingomonas faeni</name>
    <dbReference type="NCBI Taxonomy" id="185950"/>
    <lineage>
        <taxon>Bacteria</taxon>
        <taxon>Pseudomonadati</taxon>
        <taxon>Pseudomonadota</taxon>
        <taxon>Alphaproteobacteria</taxon>
        <taxon>Sphingomonadales</taxon>
        <taxon>Sphingomonadaceae</taxon>
        <taxon>Sphingomonas</taxon>
    </lineage>
</organism>
<keyword evidence="9" id="KW-0677">Repeat</keyword>
<dbReference type="PROSITE" id="PS50112">
    <property type="entry name" value="PAS"/>
    <property type="match status" value="2"/>
</dbReference>
<evidence type="ECO:0000313" key="18">
    <source>
        <dbReference type="EMBL" id="PTW43514.1"/>
    </source>
</evidence>
<dbReference type="GO" id="GO:0004673">
    <property type="term" value="F:protein histidine kinase activity"/>
    <property type="evidence" value="ECO:0007669"/>
    <property type="project" value="UniProtKB-EC"/>
</dbReference>
<comment type="caution">
    <text evidence="18">The sequence shown here is derived from an EMBL/GenBank/DDBJ whole genome shotgun (WGS) entry which is preliminary data.</text>
</comment>
<dbReference type="NCBIfam" id="TIGR00229">
    <property type="entry name" value="sensory_box"/>
    <property type="match status" value="1"/>
</dbReference>
<dbReference type="SMART" id="SM00091">
    <property type="entry name" value="PAS"/>
    <property type="match status" value="2"/>
</dbReference>
<dbReference type="Pfam" id="PF13426">
    <property type="entry name" value="PAS_9"/>
    <property type="match status" value="1"/>
</dbReference>
<keyword evidence="11" id="KW-0418">Kinase</keyword>
<evidence type="ECO:0000256" key="12">
    <source>
        <dbReference type="ARBA" id="ARBA00022840"/>
    </source>
</evidence>
<dbReference type="GO" id="GO:0009881">
    <property type="term" value="F:photoreceptor activity"/>
    <property type="evidence" value="ECO:0007669"/>
    <property type="project" value="UniProtKB-KW"/>
</dbReference>
<evidence type="ECO:0000256" key="14">
    <source>
        <dbReference type="ARBA" id="ARBA00023026"/>
    </source>
</evidence>
<dbReference type="InterPro" id="IPR000700">
    <property type="entry name" value="PAS-assoc_C"/>
</dbReference>
<dbReference type="EC" id="2.7.13.3" evidence="2"/>
<evidence type="ECO:0000256" key="13">
    <source>
        <dbReference type="ARBA" id="ARBA00022991"/>
    </source>
</evidence>
<dbReference type="Pfam" id="PF08447">
    <property type="entry name" value="PAS_3"/>
    <property type="match status" value="1"/>
</dbReference>
<keyword evidence="12" id="KW-0067">ATP-binding</keyword>
<evidence type="ECO:0000256" key="7">
    <source>
        <dbReference type="ARBA" id="ARBA00022643"/>
    </source>
</evidence>
<evidence type="ECO:0000256" key="1">
    <source>
        <dbReference type="ARBA" id="ARBA00000085"/>
    </source>
</evidence>
<dbReference type="InterPro" id="IPR001610">
    <property type="entry name" value="PAC"/>
</dbReference>
<feature type="domain" description="PAS" evidence="16">
    <location>
        <begin position="180"/>
        <end position="251"/>
    </location>
</feature>
<comment type="catalytic activity">
    <reaction evidence="1">
        <text>ATP + protein L-histidine = ADP + protein N-phospho-L-histidine.</text>
        <dbReference type="EC" id="2.7.13.3"/>
    </reaction>
</comment>
<dbReference type="GO" id="GO:0005524">
    <property type="term" value="F:ATP binding"/>
    <property type="evidence" value="ECO:0007669"/>
    <property type="project" value="UniProtKB-KW"/>
</dbReference>
<dbReference type="InterPro" id="IPR000014">
    <property type="entry name" value="PAS"/>
</dbReference>
<evidence type="ECO:0000256" key="5">
    <source>
        <dbReference type="ARBA" id="ARBA00022606"/>
    </source>
</evidence>
<dbReference type="PANTHER" id="PTHR41523">
    <property type="entry name" value="TWO-COMPONENT SYSTEM SENSOR PROTEIN"/>
    <property type="match status" value="1"/>
</dbReference>
<dbReference type="InterPro" id="IPR011102">
    <property type="entry name" value="Sig_transdc_His_kinase_HWE"/>
</dbReference>
<dbReference type="CDD" id="cd00130">
    <property type="entry name" value="PAS"/>
    <property type="match status" value="2"/>
</dbReference>
<dbReference type="EMBL" id="QAYE01000020">
    <property type="protein sequence ID" value="PTW43514.1"/>
    <property type="molecule type" value="Genomic_DNA"/>
</dbReference>
<evidence type="ECO:0000259" key="17">
    <source>
        <dbReference type="PROSITE" id="PS50113"/>
    </source>
</evidence>
<dbReference type="Gene3D" id="3.30.565.10">
    <property type="entry name" value="Histidine kinase-like ATPase, C-terminal domain"/>
    <property type="match status" value="1"/>
</dbReference>
<keyword evidence="14" id="KW-0843">Virulence</keyword>
<dbReference type="InterPro" id="IPR013655">
    <property type="entry name" value="PAS_fold_3"/>
</dbReference>
<evidence type="ECO:0000313" key="19">
    <source>
        <dbReference type="Proteomes" id="UP000244013"/>
    </source>
</evidence>
<keyword evidence="5" id="KW-0716">Sensory transduction</keyword>
<evidence type="ECO:0000259" key="16">
    <source>
        <dbReference type="PROSITE" id="PS50112"/>
    </source>
</evidence>